<proteinExistence type="predicted"/>
<dbReference type="EMBL" id="CP011266">
    <property type="protein sequence ID" value="ALT69493.1"/>
    <property type="molecule type" value="Genomic_DNA"/>
</dbReference>
<gene>
    <name evidence="2" type="ORF">sm9_1726</name>
</gene>
<sequence length="266" mass="30377">MDLNYMIFGTALSFVIILVIFLIAYIFINKSYLRIKNYRVVDANEYFPEDEIHILRQIYFLLMMAGCFTFVVLALVVENYDLIYLAIYDFVISLICFIEVDTSSYKGKLIAFLLIPFGTVSFLISDFSILSLFTFSHIIAMVYMIKVYYGKFNEYTRNHGLGIAILLLFAIVFISMYITSFVEGVNMLDALVMSSNAFTSNGYAVLGNSVPGKLDSLVLVWGGYLLSGVSVSTLTAAILMKYFDGKFKDYDNRFDELENLLKEYKK</sequence>
<feature type="transmembrane region" description="Helical" evidence="1">
    <location>
        <begin position="130"/>
        <end position="149"/>
    </location>
</feature>
<keyword evidence="1" id="KW-1133">Transmembrane helix</keyword>
<dbReference type="GeneID" id="26736670"/>
<dbReference type="PATRIC" id="fig|230361.4.peg.1787"/>
<feature type="transmembrane region" description="Helical" evidence="1">
    <location>
        <begin position="6"/>
        <end position="28"/>
    </location>
</feature>
<feature type="transmembrane region" description="Helical" evidence="1">
    <location>
        <begin position="107"/>
        <end position="124"/>
    </location>
</feature>
<organism evidence="2 3">
    <name type="scientific">Methanobrevibacter millerae</name>
    <dbReference type="NCBI Taxonomy" id="230361"/>
    <lineage>
        <taxon>Archaea</taxon>
        <taxon>Methanobacteriati</taxon>
        <taxon>Methanobacteriota</taxon>
        <taxon>Methanomada group</taxon>
        <taxon>Methanobacteria</taxon>
        <taxon>Methanobacteriales</taxon>
        <taxon>Methanobacteriaceae</taxon>
        <taxon>Methanobrevibacter</taxon>
    </lineage>
</organism>
<protein>
    <submittedName>
        <fullName evidence="2">Uncharacterized protein</fullName>
    </submittedName>
</protein>
<keyword evidence="1" id="KW-0472">Membrane</keyword>
<keyword evidence="1" id="KW-0812">Transmembrane</keyword>
<keyword evidence="3" id="KW-1185">Reference proteome</keyword>
<feature type="transmembrane region" description="Helical" evidence="1">
    <location>
        <begin position="218"/>
        <end position="243"/>
    </location>
</feature>
<evidence type="ECO:0000256" key="1">
    <source>
        <dbReference type="SAM" id="Phobius"/>
    </source>
</evidence>
<reference evidence="2 3" key="1">
    <citation type="submission" date="2015-04" db="EMBL/GenBank/DDBJ databases">
        <title>The complete genome sequence of the rumen methanogen Methanobrevibacter millerae SM9.</title>
        <authorList>
            <person name="Leahy S.C."/>
            <person name="Kelly W.J."/>
            <person name="Pacheco D.M."/>
            <person name="Li D."/>
            <person name="Altermann E."/>
            <person name="Attwood G.T."/>
        </authorList>
    </citation>
    <scope>NUCLEOTIDE SEQUENCE [LARGE SCALE GENOMIC DNA]</scope>
    <source>
        <strain evidence="2 3">SM9</strain>
    </source>
</reference>
<feature type="transmembrane region" description="Helical" evidence="1">
    <location>
        <begin position="82"/>
        <end position="100"/>
    </location>
</feature>
<feature type="transmembrane region" description="Helical" evidence="1">
    <location>
        <begin position="161"/>
        <end position="182"/>
    </location>
</feature>
<dbReference type="RefSeq" id="WP_157064717.1">
    <property type="nucleotide sequence ID" value="NZ_CP011266.1"/>
</dbReference>
<name>A0A0U2SKV2_9EURY</name>
<feature type="transmembrane region" description="Helical" evidence="1">
    <location>
        <begin position="58"/>
        <end position="76"/>
    </location>
</feature>
<dbReference type="AlphaFoldDB" id="A0A0U2SKV2"/>
<evidence type="ECO:0000313" key="2">
    <source>
        <dbReference type="EMBL" id="ALT69493.1"/>
    </source>
</evidence>
<accession>A0A0U2SKV2</accession>
<dbReference type="OrthoDB" id="78298at2157"/>
<dbReference type="KEGG" id="mmil:sm9_1726"/>
<dbReference type="Proteomes" id="UP000067738">
    <property type="component" value="Chromosome"/>
</dbReference>
<evidence type="ECO:0000313" key="3">
    <source>
        <dbReference type="Proteomes" id="UP000067738"/>
    </source>
</evidence>